<dbReference type="Pfam" id="PF13499">
    <property type="entry name" value="EF-hand_7"/>
    <property type="match status" value="2"/>
</dbReference>
<gene>
    <name evidence="11" type="ORF">CHYS00102_LOCUS9885</name>
</gene>
<proteinExistence type="inferred from homology"/>
<dbReference type="CDD" id="cd00051">
    <property type="entry name" value="EFh"/>
    <property type="match status" value="2"/>
</dbReference>
<keyword evidence="7" id="KW-0067">ATP-binding</keyword>
<evidence type="ECO:0000256" key="2">
    <source>
        <dbReference type="ARBA" id="ARBA00022527"/>
    </source>
</evidence>
<dbReference type="PROSITE" id="PS50011">
    <property type="entry name" value="PROTEIN_KINASE_DOM"/>
    <property type="match status" value="1"/>
</dbReference>
<dbReference type="InterPro" id="IPR018247">
    <property type="entry name" value="EF_Hand_1_Ca_BS"/>
</dbReference>
<dbReference type="EMBL" id="HBFR01013582">
    <property type="protein sequence ID" value="CAD8882690.1"/>
    <property type="molecule type" value="Transcribed_RNA"/>
</dbReference>
<evidence type="ECO:0000256" key="1">
    <source>
        <dbReference type="ARBA" id="ARBA00001946"/>
    </source>
</evidence>
<dbReference type="SMART" id="SM00054">
    <property type="entry name" value="EFh"/>
    <property type="match status" value="4"/>
</dbReference>
<name>A0A7S1FR36_9STRA</name>
<dbReference type="GO" id="GO:0005524">
    <property type="term" value="F:ATP binding"/>
    <property type="evidence" value="ECO:0007669"/>
    <property type="project" value="UniProtKB-KW"/>
</dbReference>
<dbReference type="Gene3D" id="1.10.510.10">
    <property type="entry name" value="Transferase(Phosphotransferase) domain 1"/>
    <property type="match status" value="1"/>
</dbReference>
<dbReference type="PANTHER" id="PTHR24349">
    <property type="entry name" value="SERINE/THREONINE-PROTEIN KINASE"/>
    <property type="match status" value="1"/>
</dbReference>
<reference evidence="11" key="1">
    <citation type="submission" date="2021-01" db="EMBL/GenBank/DDBJ databases">
        <authorList>
            <person name="Corre E."/>
            <person name="Pelletier E."/>
            <person name="Niang G."/>
            <person name="Scheremetjew M."/>
            <person name="Finn R."/>
            <person name="Kale V."/>
            <person name="Holt S."/>
            <person name="Cochrane G."/>
            <person name="Meng A."/>
            <person name="Brown T."/>
            <person name="Cohen L."/>
        </authorList>
    </citation>
    <scope>NUCLEOTIDE SEQUENCE</scope>
    <source>
        <strain evidence="11">308</strain>
    </source>
</reference>
<dbReference type="AlphaFoldDB" id="A0A7S1FR36"/>
<dbReference type="PROSITE" id="PS00108">
    <property type="entry name" value="PROTEIN_KINASE_ST"/>
    <property type="match status" value="1"/>
</dbReference>
<feature type="domain" description="EF-hand" evidence="10">
    <location>
        <begin position="521"/>
        <end position="556"/>
    </location>
</feature>
<keyword evidence="2" id="KW-0723">Serine/threonine-protein kinase</keyword>
<dbReference type="CDD" id="cd05117">
    <property type="entry name" value="STKc_CAMK"/>
    <property type="match status" value="1"/>
</dbReference>
<dbReference type="InterPro" id="IPR011009">
    <property type="entry name" value="Kinase-like_dom_sf"/>
</dbReference>
<feature type="domain" description="EF-hand" evidence="10">
    <location>
        <begin position="557"/>
        <end position="589"/>
    </location>
</feature>
<dbReference type="GO" id="GO:0005509">
    <property type="term" value="F:calcium ion binding"/>
    <property type="evidence" value="ECO:0007669"/>
    <property type="project" value="InterPro"/>
</dbReference>
<feature type="domain" description="EF-hand" evidence="10">
    <location>
        <begin position="485"/>
        <end position="520"/>
    </location>
</feature>
<organism evidence="11">
    <name type="scientific">Corethron hystrix</name>
    <dbReference type="NCBI Taxonomy" id="216773"/>
    <lineage>
        <taxon>Eukaryota</taxon>
        <taxon>Sar</taxon>
        <taxon>Stramenopiles</taxon>
        <taxon>Ochrophyta</taxon>
        <taxon>Bacillariophyta</taxon>
        <taxon>Coscinodiscophyceae</taxon>
        <taxon>Corethrophycidae</taxon>
        <taxon>Corethrales</taxon>
        <taxon>Corethraceae</taxon>
        <taxon>Corethron</taxon>
    </lineage>
</organism>
<keyword evidence="5" id="KW-0418">Kinase</keyword>
<keyword evidence="4" id="KW-0547">Nucleotide-binding</keyword>
<feature type="domain" description="Protein kinase" evidence="9">
    <location>
        <begin position="68"/>
        <end position="402"/>
    </location>
</feature>
<dbReference type="SUPFAM" id="SSF47473">
    <property type="entry name" value="EF-hand"/>
    <property type="match status" value="1"/>
</dbReference>
<dbReference type="InterPro" id="IPR011992">
    <property type="entry name" value="EF-hand-dom_pair"/>
</dbReference>
<comment type="cofactor">
    <cofactor evidence="1">
        <name>Mg(2+)</name>
        <dbReference type="ChEBI" id="CHEBI:18420"/>
    </cofactor>
</comment>
<protein>
    <recommendedName>
        <fullName evidence="12">Calmodulin</fullName>
    </recommendedName>
</protein>
<keyword evidence="3" id="KW-0808">Transferase</keyword>
<dbReference type="GO" id="GO:0004674">
    <property type="term" value="F:protein serine/threonine kinase activity"/>
    <property type="evidence" value="ECO:0007669"/>
    <property type="project" value="UniProtKB-KW"/>
</dbReference>
<evidence type="ECO:0000259" key="10">
    <source>
        <dbReference type="PROSITE" id="PS50222"/>
    </source>
</evidence>
<dbReference type="InterPro" id="IPR000719">
    <property type="entry name" value="Prot_kinase_dom"/>
</dbReference>
<keyword evidence="6" id="KW-0106">Calcium</keyword>
<evidence type="ECO:0000256" key="3">
    <source>
        <dbReference type="ARBA" id="ARBA00022679"/>
    </source>
</evidence>
<evidence type="ECO:0000256" key="5">
    <source>
        <dbReference type="ARBA" id="ARBA00022777"/>
    </source>
</evidence>
<dbReference type="InterPro" id="IPR050205">
    <property type="entry name" value="CDPK_Ser/Thr_kinases"/>
</dbReference>
<sequence>MLNKMFCDEDSDGNCFMFPPVMILRNIIHAFQPHSIQLSKASGRSDRSFFENMVQERVGWTDDFEKHYEIEKIIGEGSMGSVFVVKKREGAFDGFGCQVASCHRVKNHISAEENLSKDCSIHSSTSSPNLEVSMHTYGSTSFGTPYSYRGCCSPTKKMGGISPRYFHEDSYKFALKTIQLNRISETFLKELSNEVEILKSLDHPNIVKPIEVFECSLNRRLFVVMELCSGGDLYSRDPYTESQAASIVGKVLSALTYMHSRNIIHRDIKYENIMFENRGPDAEVKLIDFGLSAKYLPGSPQVSGAIGTIYTMSPEVLNKRCTSKSDLWSMGVVAFMLLSSEFPFYGNERQNIISKIMNCNYSFKGKIWRKISNEAKNFIRSLFHKNPNLRPSANEAMHHKWLKTYYPLSKRHPGEAIMEQVPKTIKQYMKAPMIKKMALMLIAHNSTTSEIVDLRKVFDQYDTENKGYISYSEFKWALMKYGNDYSDEDVQEMFKALDFDKSGLVNYTEFLAATLEILGYIDEERLAEAFDRLDWDNSGYISKKNLREILGMNYIAEKVEELIAEADFKQNGKISYEEFLALFRMECNIGMVRTNKSMNDLFTFSKTSNILPEKSPIDLSDCSSTSSESSSASPLFYNYELLNDF</sequence>
<dbReference type="PROSITE" id="PS50222">
    <property type="entry name" value="EF_HAND_2"/>
    <property type="match status" value="4"/>
</dbReference>
<dbReference type="Gene3D" id="3.30.200.20">
    <property type="entry name" value="Phosphorylase Kinase, domain 1"/>
    <property type="match status" value="1"/>
</dbReference>
<dbReference type="InterPro" id="IPR002048">
    <property type="entry name" value="EF_hand_dom"/>
</dbReference>
<evidence type="ECO:0008006" key="12">
    <source>
        <dbReference type="Google" id="ProtNLM"/>
    </source>
</evidence>
<evidence type="ECO:0000259" key="9">
    <source>
        <dbReference type="PROSITE" id="PS50011"/>
    </source>
</evidence>
<evidence type="ECO:0000313" key="11">
    <source>
        <dbReference type="EMBL" id="CAD8882690.1"/>
    </source>
</evidence>
<evidence type="ECO:0000256" key="7">
    <source>
        <dbReference type="ARBA" id="ARBA00022840"/>
    </source>
</evidence>
<feature type="domain" description="EF-hand" evidence="10">
    <location>
        <begin position="449"/>
        <end position="484"/>
    </location>
</feature>
<comment type="similarity">
    <text evidence="8">Belongs to the protein kinase superfamily. Ser/Thr protein kinase family. CDPK subfamily.</text>
</comment>
<dbReference type="Pfam" id="PF00069">
    <property type="entry name" value="Pkinase"/>
    <property type="match status" value="1"/>
</dbReference>
<dbReference type="Gene3D" id="1.10.238.10">
    <property type="entry name" value="EF-hand"/>
    <property type="match status" value="1"/>
</dbReference>
<evidence type="ECO:0000256" key="8">
    <source>
        <dbReference type="ARBA" id="ARBA00024334"/>
    </source>
</evidence>
<evidence type="ECO:0000256" key="4">
    <source>
        <dbReference type="ARBA" id="ARBA00022741"/>
    </source>
</evidence>
<dbReference type="SUPFAM" id="SSF56112">
    <property type="entry name" value="Protein kinase-like (PK-like)"/>
    <property type="match status" value="1"/>
</dbReference>
<dbReference type="InterPro" id="IPR008271">
    <property type="entry name" value="Ser/Thr_kinase_AS"/>
</dbReference>
<accession>A0A7S1FR36</accession>
<dbReference type="SMART" id="SM00220">
    <property type="entry name" value="S_TKc"/>
    <property type="match status" value="1"/>
</dbReference>
<dbReference type="PROSITE" id="PS00018">
    <property type="entry name" value="EF_HAND_1"/>
    <property type="match status" value="1"/>
</dbReference>
<evidence type="ECO:0000256" key="6">
    <source>
        <dbReference type="ARBA" id="ARBA00022837"/>
    </source>
</evidence>